<dbReference type="InterPro" id="IPR008272">
    <property type="entry name" value="HB-CoA_thioesterase_AS"/>
</dbReference>
<reference evidence="3" key="1">
    <citation type="submission" date="2013-04" db="EMBL/GenBank/DDBJ databases">
        <title>The genome sequencing project of 58 acetic acid bacteria.</title>
        <authorList>
            <person name="Okamoto-Kainuma A."/>
            <person name="Ishikawa M."/>
            <person name="Umino S."/>
            <person name="Koizumi Y."/>
            <person name="Shiwa Y."/>
            <person name="Yoshikawa H."/>
            <person name="Matsutani M."/>
            <person name="Matsushita K."/>
        </authorList>
    </citation>
    <scope>NUCLEOTIDE SEQUENCE</scope>
    <source>
        <strain evidence="3">DSM 15669</strain>
    </source>
</reference>
<dbReference type="PIRSF" id="PIRSF003230">
    <property type="entry name" value="YbgC"/>
    <property type="match status" value="1"/>
</dbReference>
<comment type="caution">
    <text evidence="3">The sequence shown here is derived from an EMBL/GenBank/DDBJ whole genome shotgun (WGS) entry which is preliminary data.</text>
</comment>
<dbReference type="InterPro" id="IPR006684">
    <property type="entry name" value="YbgC/YbaW"/>
</dbReference>
<dbReference type="PANTHER" id="PTHR31793:SF37">
    <property type="entry name" value="ACYL-COA THIOESTER HYDROLASE YBGC"/>
    <property type="match status" value="1"/>
</dbReference>
<dbReference type="SUPFAM" id="SSF54637">
    <property type="entry name" value="Thioesterase/thiol ester dehydrase-isomerase"/>
    <property type="match status" value="1"/>
</dbReference>
<name>A0ABQ0NX65_9PROT</name>
<organism evidence="3 4">
    <name type="scientific">Saccharibacter floricola DSM 15669</name>
    <dbReference type="NCBI Taxonomy" id="1123227"/>
    <lineage>
        <taxon>Bacteria</taxon>
        <taxon>Pseudomonadati</taxon>
        <taxon>Pseudomonadota</taxon>
        <taxon>Alphaproteobacteria</taxon>
        <taxon>Acetobacterales</taxon>
        <taxon>Acetobacteraceae</taxon>
        <taxon>Saccharibacter</taxon>
    </lineage>
</organism>
<dbReference type="NCBIfam" id="TIGR00051">
    <property type="entry name" value="YbgC/FadM family acyl-CoA thioesterase"/>
    <property type="match status" value="1"/>
</dbReference>
<evidence type="ECO:0000313" key="4">
    <source>
        <dbReference type="Proteomes" id="UP001062901"/>
    </source>
</evidence>
<dbReference type="PANTHER" id="PTHR31793">
    <property type="entry name" value="4-HYDROXYBENZOYL-COA THIOESTERASE FAMILY MEMBER"/>
    <property type="match status" value="1"/>
</dbReference>
<dbReference type="Gene3D" id="3.10.129.10">
    <property type="entry name" value="Hotdog Thioesterase"/>
    <property type="match status" value="1"/>
</dbReference>
<keyword evidence="2" id="KW-0378">Hydrolase</keyword>
<sequence length="142" mass="15847">MAAHTSQFRVYYEDTDAGGIVYHARYLGFAERGRAEALRSLGMEVGALAQQEGIGFVVRRLEAHYHAPLRLDDVLSVETVLLKNTGVRLVLAQKIYNLSRDHQHAVSLTVELGCLDIERMSPVRIPPHYCDCLSALQENVSP</sequence>
<protein>
    <submittedName>
        <fullName evidence="3">4-hydroxybenzoyl-CoA thioesterase</fullName>
    </submittedName>
</protein>
<proteinExistence type="inferred from homology"/>
<evidence type="ECO:0000256" key="1">
    <source>
        <dbReference type="ARBA" id="ARBA00005953"/>
    </source>
</evidence>
<accession>A0ABQ0NX65</accession>
<dbReference type="EMBL" id="BAQD01000004">
    <property type="protein sequence ID" value="GBQ05374.1"/>
    <property type="molecule type" value="Genomic_DNA"/>
</dbReference>
<dbReference type="PROSITE" id="PS01328">
    <property type="entry name" value="4HBCOA_THIOESTERASE"/>
    <property type="match status" value="1"/>
</dbReference>
<comment type="similarity">
    <text evidence="1">Belongs to the 4-hydroxybenzoyl-CoA thioesterase family.</text>
</comment>
<dbReference type="InterPro" id="IPR029069">
    <property type="entry name" value="HotDog_dom_sf"/>
</dbReference>
<dbReference type="Proteomes" id="UP001062901">
    <property type="component" value="Unassembled WGS sequence"/>
</dbReference>
<gene>
    <name evidence="3" type="ORF">AA15669_0434</name>
</gene>
<keyword evidence="4" id="KW-1185">Reference proteome</keyword>
<dbReference type="Pfam" id="PF13279">
    <property type="entry name" value="4HBT_2"/>
    <property type="match status" value="1"/>
</dbReference>
<evidence type="ECO:0000256" key="2">
    <source>
        <dbReference type="ARBA" id="ARBA00022801"/>
    </source>
</evidence>
<evidence type="ECO:0000313" key="3">
    <source>
        <dbReference type="EMBL" id="GBQ05374.1"/>
    </source>
</evidence>
<dbReference type="CDD" id="cd00586">
    <property type="entry name" value="4HBT"/>
    <property type="match status" value="1"/>
</dbReference>
<dbReference type="InterPro" id="IPR050563">
    <property type="entry name" value="4-hydroxybenzoyl-CoA_TE"/>
</dbReference>
<dbReference type="RefSeq" id="WP_018980867.1">
    <property type="nucleotide sequence ID" value="NZ_BAQD01000004.1"/>
</dbReference>